<dbReference type="PRINTS" id="PR00455">
    <property type="entry name" value="HTHTETR"/>
</dbReference>
<dbReference type="Gene3D" id="1.10.357.10">
    <property type="entry name" value="Tetracycline Repressor, domain 2"/>
    <property type="match status" value="1"/>
</dbReference>
<organism evidence="6 7">
    <name type="scientific">Glycomyces tritici</name>
    <dbReference type="NCBI Taxonomy" id="2665176"/>
    <lineage>
        <taxon>Bacteria</taxon>
        <taxon>Bacillati</taxon>
        <taxon>Actinomycetota</taxon>
        <taxon>Actinomycetes</taxon>
        <taxon>Glycomycetales</taxon>
        <taxon>Glycomycetaceae</taxon>
        <taxon>Glycomyces</taxon>
    </lineage>
</organism>
<dbReference type="PANTHER" id="PTHR30055:SF234">
    <property type="entry name" value="HTH-TYPE TRANSCRIPTIONAL REGULATOR BETI"/>
    <property type="match status" value="1"/>
</dbReference>
<evidence type="ECO:0000256" key="1">
    <source>
        <dbReference type="ARBA" id="ARBA00023015"/>
    </source>
</evidence>
<dbReference type="EMBL" id="JAUEMJ010000002">
    <property type="protein sequence ID" value="MDN3239409.1"/>
    <property type="molecule type" value="Genomic_DNA"/>
</dbReference>
<dbReference type="InterPro" id="IPR050109">
    <property type="entry name" value="HTH-type_TetR-like_transc_reg"/>
</dbReference>
<feature type="domain" description="HTH tetR-type" evidence="5">
    <location>
        <begin position="10"/>
        <end position="70"/>
    </location>
</feature>
<evidence type="ECO:0000313" key="6">
    <source>
        <dbReference type="EMBL" id="MDN3239409.1"/>
    </source>
</evidence>
<protein>
    <submittedName>
        <fullName evidence="6">TetR family transcriptional regulator</fullName>
    </submittedName>
</protein>
<evidence type="ECO:0000313" key="7">
    <source>
        <dbReference type="Proteomes" id="UP001171902"/>
    </source>
</evidence>
<sequence>MTKTQRTDLRQRADALLDATAALLTAGGSRQIRIEEVARCAGVGKGTVYLHWQSRDHLLLAVGAREAAAMTDAVVAAIRADPFEAAPHRYLRRHFLEAMRRPILRLIFSADGAELAAFAGQRPRSGLAATKLITSRDYLTALADHDLLRPGIELSDVDHGLQAVAYGFFAAGPFLPEDPQTALEHRAGQLAEIIRRSFEPDPTPAPDRYGAAAPRVVDAFTRLADEYRRTAYGAAAA</sequence>
<dbReference type="PANTHER" id="PTHR30055">
    <property type="entry name" value="HTH-TYPE TRANSCRIPTIONAL REGULATOR RUTR"/>
    <property type="match status" value="1"/>
</dbReference>
<gene>
    <name evidence="6" type="ORF">QWI33_06710</name>
</gene>
<keyword evidence="3" id="KW-0804">Transcription</keyword>
<evidence type="ECO:0000259" key="5">
    <source>
        <dbReference type="PROSITE" id="PS50977"/>
    </source>
</evidence>
<reference evidence="6" key="1">
    <citation type="submission" date="2023-06" db="EMBL/GenBank/DDBJ databases">
        <title>Gycomyces niveus sp.nov., a novel actinomycete isolated from soil in Shouguang.</title>
        <authorList>
            <person name="Yang X."/>
            <person name="Zhao J."/>
        </authorList>
    </citation>
    <scope>NUCLEOTIDE SEQUENCE</scope>
    <source>
        <strain evidence="6">NEAU C2</strain>
    </source>
</reference>
<keyword evidence="7" id="KW-1185">Reference proteome</keyword>
<proteinExistence type="predicted"/>
<accession>A0ABT7YL98</accession>
<evidence type="ECO:0000256" key="4">
    <source>
        <dbReference type="PROSITE-ProRule" id="PRU00335"/>
    </source>
</evidence>
<dbReference type="InterPro" id="IPR001647">
    <property type="entry name" value="HTH_TetR"/>
</dbReference>
<feature type="DNA-binding region" description="H-T-H motif" evidence="4">
    <location>
        <begin position="33"/>
        <end position="52"/>
    </location>
</feature>
<dbReference type="Pfam" id="PF00440">
    <property type="entry name" value="TetR_N"/>
    <property type="match status" value="1"/>
</dbReference>
<evidence type="ECO:0000256" key="3">
    <source>
        <dbReference type="ARBA" id="ARBA00023163"/>
    </source>
</evidence>
<dbReference type="InterPro" id="IPR009057">
    <property type="entry name" value="Homeodomain-like_sf"/>
</dbReference>
<dbReference type="RefSeq" id="WP_289956145.1">
    <property type="nucleotide sequence ID" value="NZ_JAUEMJ010000002.1"/>
</dbReference>
<comment type="caution">
    <text evidence="6">The sequence shown here is derived from an EMBL/GenBank/DDBJ whole genome shotgun (WGS) entry which is preliminary data.</text>
</comment>
<keyword evidence="2 4" id="KW-0238">DNA-binding</keyword>
<dbReference type="Proteomes" id="UP001171902">
    <property type="component" value="Unassembled WGS sequence"/>
</dbReference>
<keyword evidence="1" id="KW-0805">Transcription regulation</keyword>
<dbReference type="SUPFAM" id="SSF46689">
    <property type="entry name" value="Homeodomain-like"/>
    <property type="match status" value="1"/>
</dbReference>
<name>A0ABT7YL98_9ACTN</name>
<evidence type="ECO:0000256" key="2">
    <source>
        <dbReference type="ARBA" id="ARBA00023125"/>
    </source>
</evidence>
<dbReference type="PROSITE" id="PS50977">
    <property type="entry name" value="HTH_TETR_2"/>
    <property type="match status" value="1"/>
</dbReference>